<protein>
    <submittedName>
        <fullName evidence="8">Peptidase M48</fullName>
    </submittedName>
</protein>
<evidence type="ECO:0000313" key="9">
    <source>
        <dbReference type="Proteomes" id="UP000254326"/>
    </source>
</evidence>
<comment type="cofactor">
    <cofactor evidence="1">
        <name>Zn(2+)</name>
        <dbReference type="ChEBI" id="CHEBI:29105"/>
    </cofactor>
</comment>
<gene>
    <name evidence="8" type="ORF">DN730_02190</name>
</gene>
<organism evidence="8 9">
    <name type="scientific">Marinomonas piezotolerans</name>
    <dbReference type="NCBI Taxonomy" id="2213058"/>
    <lineage>
        <taxon>Bacteria</taxon>
        <taxon>Pseudomonadati</taxon>
        <taxon>Pseudomonadota</taxon>
        <taxon>Gammaproteobacteria</taxon>
        <taxon>Oceanospirillales</taxon>
        <taxon>Oceanospirillaceae</taxon>
        <taxon>Marinomonas</taxon>
    </lineage>
</organism>
<dbReference type="GO" id="GO:0051603">
    <property type="term" value="P:proteolysis involved in protein catabolic process"/>
    <property type="evidence" value="ECO:0007669"/>
    <property type="project" value="TreeGrafter"/>
</dbReference>
<evidence type="ECO:0000256" key="6">
    <source>
        <dbReference type="ARBA" id="ARBA00023049"/>
    </source>
</evidence>
<keyword evidence="6" id="KW-0482">Metalloprotease</keyword>
<dbReference type="SUPFAM" id="SSF48452">
    <property type="entry name" value="TPR-like"/>
    <property type="match status" value="1"/>
</dbReference>
<name>A0A370UDL7_9GAMM</name>
<keyword evidence="9" id="KW-1185">Reference proteome</keyword>
<dbReference type="InterPro" id="IPR011990">
    <property type="entry name" value="TPR-like_helical_dom_sf"/>
</dbReference>
<evidence type="ECO:0000313" key="8">
    <source>
        <dbReference type="EMBL" id="RDL45880.1"/>
    </source>
</evidence>
<proteinExistence type="predicted"/>
<dbReference type="EMBL" id="QKRA01000001">
    <property type="protein sequence ID" value="RDL45880.1"/>
    <property type="molecule type" value="Genomic_DNA"/>
</dbReference>
<evidence type="ECO:0000256" key="1">
    <source>
        <dbReference type="ARBA" id="ARBA00001947"/>
    </source>
</evidence>
<dbReference type="InterPro" id="IPR001915">
    <property type="entry name" value="Peptidase_M48"/>
</dbReference>
<accession>A0A370UDL7</accession>
<evidence type="ECO:0000256" key="2">
    <source>
        <dbReference type="ARBA" id="ARBA00022670"/>
    </source>
</evidence>
<evidence type="ECO:0000259" key="7">
    <source>
        <dbReference type="Pfam" id="PF01435"/>
    </source>
</evidence>
<keyword evidence="5" id="KW-0862">Zinc</keyword>
<keyword evidence="3" id="KW-0479">Metal-binding</keyword>
<dbReference type="GO" id="GO:0004222">
    <property type="term" value="F:metalloendopeptidase activity"/>
    <property type="evidence" value="ECO:0007669"/>
    <property type="project" value="InterPro"/>
</dbReference>
<dbReference type="Proteomes" id="UP000254326">
    <property type="component" value="Unassembled WGS sequence"/>
</dbReference>
<keyword evidence="2" id="KW-0645">Protease</keyword>
<dbReference type="Pfam" id="PF01435">
    <property type="entry name" value="Peptidase_M48"/>
    <property type="match status" value="1"/>
</dbReference>
<dbReference type="AlphaFoldDB" id="A0A370UDL7"/>
<reference evidence="8 9" key="1">
    <citation type="submission" date="2018-06" db="EMBL/GenBank/DDBJ databases">
        <title>Marinomonas sp. YLB-05 draft genome sequence.</title>
        <authorList>
            <person name="Yu L."/>
            <person name="Tang X."/>
        </authorList>
    </citation>
    <scope>NUCLEOTIDE SEQUENCE [LARGE SCALE GENOMIC DNA]</scope>
    <source>
        <strain evidence="8 9">YLB-05</strain>
    </source>
</reference>
<dbReference type="GO" id="GO:0016020">
    <property type="term" value="C:membrane"/>
    <property type="evidence" value="ECO:0007669"/>
    <property type="project" value="TreeGrafter"/>
</dbReference>
<comment type="caution">
    <text evidence="8">The sequence shown here is derived from an EMBL/GenBank/DDBJ whole genome shotgun (WGS) entry which is preliminary data.</text>
</comment>
<dbReference type="InterPro" id="IPR051156">
    <property type="entry name" value="Mito/Outer_Membr_Metalloprot"/>
</dbReference>
<dbReference type="PANTHER" id="PTHR22726:SF1">
    <property type="entry name" value="METALLOENDOPEPTIDASE OMA1, MITOCHONDRIAL"/>
    <property type="match status" value="1"/>
</dbReference>
<dbReference type="Gene3D" id="3.30.2010.10">
    <property type="entry name" value="Metalloproteases ('zincins'), catalytic domain"/>
    <property type="match status" value="1"/>
</dbReference>
<dbReference type="CDD" id="cd07324">
    <property type="entry name" value="M48C_Oma1-like"/>
    <property type="match status" value="1"/>
</dbReference>
<evidence type="ECO:0000256" key="5">
    <source>
        <dbReference type="ARBA" id="ARBA00022833"/>
    </source>
</evidence>
<evidence type="ECO:0000256" key="4">
    <source>
        <dbReference type="ARBA" id="ARBA00022801"/>
    </source>
</evidence>
<dbReference type="PANTHER" id="PTHR22726">
    <property type="entry name" value="METALLOENDOPEPTIDASE OMA1"/>
    <property type="match status" value="1"/>
</dbReference>
<dbReference type="GO" id="GO:0046872">
    <property type="term" value="F:metal ion binding"/>
    <property type="evidence" value="ECO:0007669"/>
    <property type="project" value="UniProtKB-KW"/>
</dbReference>
<evidence type="ECO:0000256" key="3">
    <source>
        <dbReference type="ARBA" id="ARBA00022723"/>
    </source>
</evidence>
<keyword evidence="4" id="KW-0378">Hydrolase</keyword>
<feature type="domain" description="Peptidase M48" evidence="7">
    <location>
        <begin position="72"/>
        <end position="253"/>
    </location>
</feature>
<sequence>MRQFFSQISKSVFVLIMILLYQAPSFAENSLPDLVNNQDERSLSNPSYVLGQYWFRKLNGSTGLIEFPPAYNYLQQALSQIVPSTDLYNKTIDIALLNSSQTNAFVIPGNHLFIYSDILRIIQDETSFLALLGHEIAHLELNHYERSLELQKNETSKTLMLLLAGVAAASAGNGEATSALWLGGIANQQENLLKYSRSQEQEADRRGRELLIDSGLPVSGMNTLLTALFKQSMGANRIEFLSTHPLPKTRISDAFTIDQPRSVVFEPSSDHFLYFRATLLAYRSVMEGDQYRSFLNQHISDEQQRIYAYALSELLTQHTNKATTTLTDLDRKLTNQFIEYLRSIVAIAHNDHAKAAKIIESRLTLAPNDLAFRYLESQSGAHFSFLKSAQDALGYEKRMVYRNNIATARRQGNLASALYYKGQLEFARGNEHIAMNLINRAIRMTADKHETQFLRTKEEFSSIISAERDQNLN</sequence>